<reference evidence="1" key="2">
    <citation type="submission" date="2010-07" db="EMBL/GenBank/DDBJ databases">
        <authorList>
            <consortium name="The Broad Institute Genome Sequencing Platform"/>
            <consortium name="Broad Institute Genome Sequencing Center for Infectious Disease"/>
            <person name="Ma L.-J."/>
            <person name="Dead R."/>
            <person name="Young S."/>
            <person name="Zeng Q."/>
            <person name="Koehrsen M."/>
            <person name="Alvarado L."/>
            <person name="Berlin A."/>
            <person name="Chapman S.B."/>
            <person name="Chen Z."/>
            <person name="Freedman E."/>
            <person name="Gellesch M."/>
            <person name="Goldberg J."/>
            <person name="Griggs A."/>
            <person name="Gujja S."/>
            <person name="Heilman E.R."/>
            <person name="Heiman D."/>
            <person name="Hepburn T."/>
            <person name="Howarth C."/>
            <person name="Jen D."/>
            <person name="Larson L."/>
            <person name="Mehta T."/>
            <person name="Neiman D."/>
            <person name="Pearson M."/>
            <person name="Roberts A."/>
            <person name="Saif S."/>
            <person name="Shea T."/>
            <person name="Shenoy N."/>
            <person name="Sisk P."/>
            <person name="Stolte C."/>
            <person name="Sykes S."/>
            <person name="Walk T."/>
            <person name="White J."/>
            <person name="Yandava C."/>
            <person name="Haas B."/>
            <person name="Nusbaum C."/>
            <person name="Birren B."/>
        </authorList>
    </citation>
    <scope>NUCLEOTIDE SEQUENCE</scope>
    <source>
        <strain evidence="1">R3-111a-1</strain>
    </source>
</reference>
<sequence length="59" mass="6419">MNVPKLRCTPTGLLELGYVRTTAASGVALSGLGRLTCRGVQVFPDWSQLWSPGLMVTRR</sequence>
<name>J3NNU8_GAET3</name>
<dbReference type="Proteomes" id="UP000006039">
    <property type="component" value="Unassembled WGS sequence"/>
</dbReference>
<gene>
    <name evidence="2" type="primary">20343412</name>
    <name evidence="1" type="ORF">GGTG_02954</name>
</gene>
<evidence type="ECO:0000313" key="2">
    <source>
        <dbReference type="EnsemblFungi" id="EJT77851"/>
    </source>
</evidence>
<protein>
    <submittedName>
        <fullName evidence="1 2">Uncharacterized protein</fullName>
    </submittedName>
</protein>
<organism evidence="1">
    <name type="scientific">Gaeumannomyces tritici (strain R3-111a-1)</name>
    <name type="common">Wheat and barley take-all root rot fungus</name>
    <name type="synonym">Gaeumannomyces graminis var. tritici</name>
    <dbReference type="NCBI Taxonomy" id="644352"/>
    <lineage>
        <taxon>Eukaryota</taxon>
        <taxon>Fungi</taxon>
        <taxon>Dikarya</taxon>
        <taxon>Ascomycota</taxon>
        <taxon>Pezizomycotina</taxon>
        <taxon>Sordariomycetes</taxon>
        <taxon>Sordariomycetidae</taxon>
        <taxon>Magnaporthales</taxon>
        <taxon>Magnaporthaceae</taxon>
        <taxon>Gaeumannomyces</taxon>
    </lineage>
</organism>
<reference evidence="3" key="1">
    <citation type="submission" date="2010-07" db="EMBL/GenBank/DDBJ databases">
        <title>The genome sequence of Gaeumannomyces graminis var. tritici strain R3-111a-1.</title>
        <authorList>
            <consortium name="The Broad Institute Genome Sequencing Platform"/>
            <person name="Ma L.-J."/>
            <person name="Dead R."/>
            <person name="Young S."/>
            <person name="Zeng Q."/>
            <person name="Koehrsen M."/>
            <person name="Alvarado L."/>
            <person name="Berlin A."/>
            <person name="Chapman S.B."/>
            <person name="Chen Z."/>
            <person name="Freedman E."/>
            <person name="Gellesch M."/>
            <person name="Goldberg J."/>
            <person name="Griggs A."/>
            <person name="Gujja S."/>
            <person name="Heilman E.R."/>
            <person name="Heiman D."/>
            <person name="Hepburn T."/>
            <person name="Howarth C."/>
            <person name="Jen D."/>
            <person name="Larson L."/>
            <person name="Mehta T."/>
            <person name="Neiman D."/>
            <person name="Pearson M."/>
            <person name="Roberts A."/>
            <person name="Saif S."/>
            <person name="Shea T."/>
            <person name="Shenoy N."/>
            <person name="Sisk P."/>
            <person name="Stolte C."/>
            <person name="Sykes S."/>
            <person name="Walk T."/>
            <person name="White J."/>
            <person name="Yandava C."/>
            <person name="Haas B."/>
            <person name="Nusbaum C."/>
            <person name="Birren B."/>
        </authorList>
    </citation>
    <scope>NUCLEOTIDE SEQUENCE [LARGE SCALE GENOMIC DNA]</scope>
    <source>
        <strain evidence="3">R3-111a-1</strain>
    </source>
</reference>
<evidence type="ECO:0000313" key="1">
    <source>
        <dbReference type="EMBL" id="EJT77851.1"/>
    </source>
</evidence>
<evidence type="ECO:0000313" key="3">
    <source>
        <dbReference type="Proteomes" id="UP000006039"/>
    </source>
</evidence>
<dbReference type="HOGENOM" id="CLU_2960905_0_0_1"/>
<dbReference type="RefSeq" id="XP_009218996.1">
    <property type="nucleotide sequence ID" value="XM_009220732.1"/>
</dbReference>
<dbReference type="AlphaFoldDB" id="J3NNU8"/>
<dbReference type="EnsemblFungi" id="EJT77851">
    <property type="protein sequence ID" value="EJT77851"/>
    <property type="gene ID" value="GGTG_02954"/>
</dbReference>
<accession>J3NNU8</accession>
<proteinExistence type="predicted"/>
<keyword evidence="3" id="KW-1185">Reference proteome</keyword>
<reference evidence="1" key="3">
    <citation type="submission" date="2010-09" db="EMBL/GenBank/DDBJ databases">
        <title>Annotation of Gaeumannomyces graminis var. tritici R3-111a-1.</title>
        <authorList>
            <consortium name="The Broad Institute Genome Sequencing Platform"/>
            <person name="Ma L.-J."/>
            <person name="Dead R."/>
            <person name="Young S.K."/>
            <person name="Zeng Q."/>
            <person name="Gargeya S."/>
            <person name="Fitzgerald M."/>
            <person name="Haas B."/>
            <person name="Abouelleil A."/>
            <person name="Alvarado L."/>
            <person name="Arachchi H.M."/>
            <person name="Berlin A."/>
            <person name="Brown A."/>
            <person name="Chapman S.B."/>
            <person name="Chen Z."/>
            <person name="Dunbar C."/>
            <person name="Freedman E."/>
            <person name="Gearin G."/>
            <person name="Gellesch M."/>
            <person name="Goldberg J."/>
            <person name="Griggs A."/>
            <person name="Gujja S."/>
            <person name="Heiman D."/>
            <person name="Howarth C."/>
            <person name="Larson L."/>
            <person name="Lui A."/>
            <person name="MacDonald P.J.P."/>
            <person name="Mehta T."/>
            <person name="Montmayeur A."/>
            <person name="Murphy C."/>
            <person name="Neiman D."/>
            <person name="Pearson M."/>
            <person name="Priest M."/>
            <person name="Roberts A."/>
            <person name="Saif S."/>
            <person name="Shea T."/>
            <person name="Shenoy N."/>
            <person name="Sisk P."/>
            <person name="Stolte C."/>
            <person name="Sykes S."/>
            <person name="Yandava C."/>
            <person name="Wortman J."/>
            <person name="Nusbaum C."/>
            <person name="Birren B."/>
        </authorList>
    </citation>
    <scope>NUCLEOTIDE SEQUENCE</scope>
    <source>
        <strain evidence="1">R3-111a-1</strain>
    </source>
</reference>
<reference evidence="2" key="4">
    <citation type="journal article" date="2015" name="G3 (Bethesda)">
        <title>Genome sequences of three phytopathogenic species of the Magnaporthaceae family of fungi.</title>
        <authorList>
            <person name="Okagaki L.H."/>
            <person name="Nunes C.C."/>
            <person name="Sailsbery J."/>
            <person name="Clay B."/>
            <person name="Brown D."/>
            <person name="John T."/>
            <person name="Oh Y."/>
            <person name="Young N."/>
            <person name="Fitzgerald M."/>
            <person name="Haas B.J."/>
            <person name="Zeng Q."/>
            <person name="Young S."/>
            <person name="Adiconis X."/>
            <person name="Fan L."/>
            <person name="Levin J.Z."/>
            <person name="Mitchell T.K."/>
            <person name="Okubara P.A."/>
            <person name="Farman M.L."/>
            <person name="Kohn L.M."/>
            <person name="Birren B."/>
            <person name="Ma L.-J."/>
            <person name="Dean R.A."/>
        </authorList>
    </citation>
    <scope>NUCLEOTIDE SEQUENCE</scope>
    <source>
        <strain evidence="2">R3-111a-1</strain>
    </source>
</reference>
<dbReference type="GeneID" id="20343412"/>
<dbReference type="EMBL" id="GL385396">
    <property type="protein sequence ID" value="EJT77851.1"/>
    <property type="molecule type" value="Genomic_DNA"/>
</dbReference>
<dbReference type="VEuPathDB" id="FungiDB:GGTG_02954"/>
<reference evidence="2" key="5">
    <citation type="submission" date="2018-04" db="UniProtKB">
        <authorList>
            <consortium name="EnsemblFungi"/>
        </authorList>
    </citation>
    <scope>IDENTIFICATION</scope>
    <source>
        <strain evidence="2">R3-111a-1</strain>
    </source>
</reference>